<keyword evidence="2" id="KW-1185">Reference proteome</keyword>
<reference evidence="1 2" key="1">
    <citation type="submission" date="2022-11" db="EMBL/GenBank/DDBJ databases">
        <title>Minimal conservation of predation-associated metabolite biosynthetic gene clusters underscores biosynthetic potential of Myxococcota including descriptions for ten novel species: Archangium lansinium sp. nov., Myxococcus landrumus sp. nov., Nannocystis bai.</title>
        <authorList>
            <person name="Ahearne A."/>
            <person name="Stevens C."/>
            <person name="Dowd S."/>
        </authorList>
    </citation>
    <scope>NUCLEOTIDE SEQUENCE [LARGE SCALE GENOMIC DNA]</scope>
    <source>
        <strain evidence="1 2">RJM3</strain>
    </source>
</reference>
<comment type="caution">
    <text evidence="1">The sequence shown here is derived from an EMBL/GenBank/DDBJ whole genome shotgun (WGS) entry which is preliminary data.</text>
</comment>
<proteinExistence type="predicted"/>
<name>A0ABT5EFZ6_9BACT</name>
<organism evidence="1 2">
    <name type="scientific">Polyangium mundeleinium</name>
    <dbReference type="NCBI Taxonomy" id="2995306"/>
    <lineage>
        <taxon>Bacteria</taxon>
        <taxon>Pseudomonadati</taxon>
        <taxon>Myxococcota</taxon>
        <taxon>Polyangia</taxon>
        <taxon>Polyangiales</taxon>
        <taxon>Polyangiaceae</taxon>
        <taxon>Polyangium</taxon>
    </lineage>
</organism>
<gene>
    <name evidence="1" type="ORF">POL67_02245</name>
</gene>
<dbReference type="RefSeq" id="WP_271915063.1">
    <property type="nucleotide sequence ID" value="NZ_JAQNDO010000001.1"/>
</dbReference>
<sequence>MTTKATVRYQKGDRVRVRHSGKVGRVLIDNRDESGCYALVWVALDEVEHRHALKGTSMFLVNDEPAHVPLGFRVDQLEPV</sequence>
<dbReference type="EMBL" id="JAQNDO010000001">
    <property type="protein sequence ID" value="MDC0740148.1"/>
    <property type="molecule type" value="Genomic_DNA"/>
</dbReference>
<evidence type="ECO:0000313" key="1">
    <source>
        <dbReference type="EMBL" id="MDC0740148.1"/>
    </source>
</evidence>
<protein>
    <recommendedName>
        <fullName evidence="3">DUF2158 domain-containing protein</fullName>
    </recommendedName>
</protein>
<evidence type="ECO:0000313" key="2">
    <source>
        <dbReference type="Proteomes" id="UP001221411"/>
    </source>
</evidence>
<accession>A0ABT5EFZ6</accession>
<evidence type="ECO:0008006" key="3">
    <source>
        <dbReference type="Google" id="ProtNLM"/>
    </source>
</evidence>
<dbReference type="Proteomes" id="UP001221411">
    <property type="component" value="Unassembled WGS sequence"/>
</dbReference>